<dbReference type="NCBIfam" id="TIGR03188">
    <property type="entry name" value="histidine_hisI"/>
    <property type="match status" value="1"/>
</dbReference>
<proteinExistence type="inferred from homology"/>
<dbReference type="GO" id="GO:0005737">
    <property type="term" value="C:cytoplasm"/>
    <property type="evidence" value="ECO:0007669"/>
    <property type="project" value="UniProtKB-SubCell"/>
</dbReference>
<dbReference type="UniPathway" id="UPA00031">
    <property type="reaction ID" value="UER00007"/>
</dbReference>
<evidence type="ECO:0000256" key="2">
    <source>
        <dbReference type="ARBA" id="ARBA00004496"/>
    </source>
</evidence>
<protein>
    <recommendedName>
        <fullName evidence="10">Phosphoribosyl-ATP pyrophosphatase</fullName>
        <shortName evidence="10">PRA-PH</shortName>
        <ecNumber evidence="10">3.6.1.31</ecNumber>
    </recommendedName>
</protein>
<dbReference type="SUPFAM" id="SSF101386">
    <property type="entry name" value="all-alpha NTP pyrophosphatases"/>
    <property type="match status" value="1"/>
</dbReference>
<keyword evidence="6 10" id="KW-0547">Nucleotide-binding</keyword>
<evidence type="ECO:0000256" key="8">
    <source>
        <dbReference type="ARBA" id="ARBA00022840"/>
    </source>
</evidence>
<dbReference type="CDD" id="cd11534">
    <property type="entry name" value="NTP-PPase_HisIE_like"/>
    <property type="match status" value="1"/>
</dbReference>
<dbReference type="EC" id="3.6.1.31" evidence="10"/>
<reference evidence="11 12" key="1">
    <citation type="submission" date="2018-08" db="EMBL/GenBank/DDBJ databases">
        <title>The metabolism and importance of syntrophic acetate oxidation coupled to methane or sulfide production in haloalkaline environments.</title>
        <authorList>
            <person name="Timmers P.H.A."/>
            <person name="Vavourakis C.D."/>
            <person name="Sorokin D.Y."/>
            <person name="Sinninghe Damste J.S."/>
            <person name="Muyzer G."/>
            <person name="Stams A.J.M."/>
            <person name="Plugge C.M."/>
        </authorList>
    </citation>
    <scope>NUCLEOTIDE SEQUENCE [LARGE SCALE GENOMIC DNA]</scope>
    <source>
        <strain evidence="11">MSAO_Arc3</strain>
    </source>
</reference>
<evidence type="ECO:0000256" key="10">
    <source>
        <dbReference type="HAMAP-Rule" id="MF_01020"/>
    </source>
</evidence>
<keyword evidence="9 10" id="KW-0368">Histidine biosynthesis</keyword>
<dbReference type="InterPro" id="IPR008179">
    <property type="entry name" value="HisE"/>
</dbReference>
<comment type="similarity">
    <text evidence="10">Belongs to the PRA-PH family.</text>
</comment>
<name>A0A424YRD9_9EURY</name>
<dbReference type="HAMAP" id="MF_01020">
    <property type="entry name" value="HisE"/>
    <property type="match status" value="1"/>
</dbReference>
<dbReference type="GO" id="GO:0004636">
    <property type="term" value="F:phosphoribosyl-ATP diphosphatase activity"/>
    <property type="evidence" value="ECO:0007669"/>
    <property type="project" value="UniProtKB-UniRule"/>
</dbReference>
<dbReference type="GO" id="GO:0000105">
    <property type="term" value="P:L-histidine biosynthetic process"/>
    <property type="evidence" value="ECO:0007669"/>
    <property type="project" value="UniProtKB-UniRule"/>
</dbReference>
<dbReference type="EMBL" id="QZAB01000517">
    <property type="protein sequence ID" value="RQD81342.1"/>
    <property type="molecule type" value="Genomic_DNA"/>
</dbReference>
<dbReference type="RefSeq" id="WP_259134693.1">
    <property type="nucleotide sequence ID" value="NZ_JANUCS010000007.1"/>
</dbReference>
<comment type="caution">
    <text evidence="11">The sequence shown here is derived from an EMBL/GenBank/DDBJ whole genome shotgun (WGS) entry which is preliminary data.</text>
</comment>
<evidence type="ECO:0000313" key="11">
    <source>
        <dbReference type="EMBL" id="RQD81342.1"/>
    </source>
</evidence>
<comment type="subcellular location">
    <subcellularLocation>
        <location evidence="2 10">Cytoplasm</location>
    </subcellularLocation>
</comment>
<dbReference type="PANTHER" id="PTHR42945">
    <property type="entry name" value="HISTIDINE BIOSYNTHESIS BIFUNCTIONAL PROTEIN"/>
    <property type="match status" value="1"/>
</dbReference>
<dbReference type="AlphaFoldDB" id="A0A424YRD9"/>
<keyword evidence="4 10" id="KW-0963">Cytoplasm</keyword>
<dbReference type="Proteomes" id="UP000284763">
    <property type="component" value="Unassembled WGS sequence"/>
</dbReference>
<dbReference type="PANTHER" id="PTHR42945:SF9">
    <property type="entry name" value="HISTIDINE BIOSYNTHESIS BIFUNCTIONAL PROTEIN HISIE"/>
    <property type="match status" value="1"/>
</dbReference>
<comment type="catalytic activity">
    <reaction evidence="1 10">
        <text>1-(5-phospho-beta-D-ribosyl)-ATP + H2O = 1-(5-phospho-beta-D-ribosyl)-5'-AMP + diphosphate + H(+)</text>
        <dbReference type="Rhea" id="RHEA:22828"/>
        <dbReference type="ChEBI" id="CHEBI:15377"/>
        <dbReference type="ChEBI" id="CHEBI:15378"/>
        <dbReference type="ChEBI" id="CHEBI:33019"/>
        <dbReference type="ChEBI" id="CHEBI:59457"/>
        <dbReference type="ChEBI" id="CHEBI:73183"/>
        <dbReference type="EC" id="3.6.1.31"/>
    </reaction>
</comment>
<gene>
    <name evidence="10 11" type="primary">hisE</name>
    <name evidence="11" type="ORF">D5R95_08160</name>
</gene>
<sequence>MEKTDLAVLDDIYETILERKRNPRNDSYVCSLLNHEKGFDRILEKIVEESAETIIAAKNGRTDEIVYESCDLLFHLMIMLAEKDIKLNQLIDELKNRQ</sequence>
<evidence type="ECO:0000256" key="5">
    <source>
        <dbReference type="ARBA" id="ARBA00022605"/>
    </source>
</evidence>
<dbReference type="GO" id="GO:0005524">
    <property type="term" value="F:ATP binding"/>
    <property type="evidence" value="ECO:0007669"/>
    <property type="project" value="UniProtKB-KW"/>
</dbReference>
<evidence type="ECO:0000256" key="6">
    <source>
        <dbReference type="ARBA" id="ARBA00022741"/>
    </source>
</evidence>
<dbReference type="Gene3D" id="1.10.287.1080">
    <property type="entry name" value="MazG-like"/>
    <property type="match status" value="1"/>
</dbReference>
<organism evidence="11 12">
    <name type="scientific">Methanosalsum natronophilum</name>
    <dbReference type="NCBI Taxonomy" id="768733"/>
    <lineage>
        <taxon>Archaea</taxon>
        <taxon>Methanobacteriati</taxon>
        <taxon>Methanobacteriota</taxon>
        <taxon>Stenosarchaea group</taxon>
        <taxon>Methanomicrobia</taxon>
        <taxon>Methanosarcinales</taxon>
        <taxon>Methanosarcinaceae</taxon>
        <taxon>Methanosalsum</taxon>
    </lineage>
</organism>
<evidence type="ECO:0000256" key="4">
    <source>
        <dbReference type="ARBA" id="ARBA00022490"/>
    </source>
</evidence>
<evidence type="ECO:0000256" key="3">
    <source>
        <dbReference type="ARBA" id="ARBA00005204"/>
    </source>
</evidence>
<evidence type="ECO:0000313" key="12">
    <source>
        <dbReference type="Proteomes" id="UP000284763"/>
    </source>
</evidence>
<keyword evidence="5 10" id="KW-0028">Amino-acid biosynthesis</keyword>
<evidence type="ECO:0000256" key="7">
    <source>
        <dbReference type="ARBA" id="ARBA00022801"/>
    </source>
</evidence>
<comment type="pathway">
    <text evidence="3 10">Amino-acid biosynthesis; L-histidine biosynthesis; L-histidine from 5-phospho-alpha-D-ribose 1-diphosphate: step 2/9.</text>
</comment>
<dbReference type="InterPro" id="IPR021130">
    <property type="entry name" value="PRib-ATP_PPHydrolase-like"/>
</dbReference>
<evidence type="ECO:0000256" key="1">
    <source>
        <dbReference type="ARBA" id="ARBA00001460"/>
    </source>
</evidence>
<evidence type="ECO:0000256" key="9">
    <source>
        <dbReference type="ARBA" id="ARBA00023102"/>
    </source>
</evidence>
<dbReference type="Pfam" id="PF01503">
    <property type="entry name" value="PRA-PH"/>
    <property type="match status" value="1"/>
</dbReference>
<accession>A0A424YRD9</accession>
<keyword evidence="8 10" id="KW-0067">ATP-binding</keyword>
<keyword evidence="7 10" id="KW-0378">Hydrolase</keyword>